<dbReference type="Proteomes" id="UP000255264">
    <property type="component" value="Unassembled WGS sequence"/>
</dbReference>
<dbReference type="NCBIfam" id="TIGR00779">
    <property type="entry name" value="cad"/>
    <property type="match status" value="1"/>
</dbReference>
<feature type="transmembrane region" description="Helical" evidence="4">
    <location>
        <begin position="404"/>
        <end position="422"/>
    </location>
</feature>
<dbReference type="Pfam" id="PF00005">
    <property type="entry name" value="ABC_tran"/>
    <property type="match status" value="1"/>
</dbReference>
<feature type="domain" description="ABC transporter" evidence="5">
    <location>
        <begin position="2"/>
        <end position="217"/>
    </location>
</feature>
<evidence type="ECO:0000313" key="7">
    <source>
        <dbReference type="Proteomes" id="UP000255264"/>
    </source>
</evidence>
<dbReference type="EC" id="3.6.3.-" evidence="6"/>
<evidence type="ECO:0000313" key="6">
    <source>
        <dbReference type="EMBL" id="STO92376.1"/>
    </source>
</evidence>
<dbReference type="GO" id="GO:0016887">
    <property type="term" value="F:ATP hydrolysis activity"/>
    <property type="evidence" value="ECO:0007669"/>
    <property type="project" value="InterPro"/>
</dbReference>
<proteinExistence type="predicted"/>
<keyword evidence="3 6" id="KW-0067">ATP-binding</keyword>
<dbReference type="SUPFAM" id="SSF52540">
    <property type="entry name" value="P-loop containing nucleoside triphosphate hydrolases"/>
    <property type="match status" value="1"/>
</dbReference>
<dbReference type="EMBL" id="UGHS01000001">
    <property type="protein sequence ID" value="STO92376.1"/>
    <property type="molecule type" value="Genomic_DNA"/>
</dbReference>
<dbReference type="AlphaFoldDB" id="A0A377IVS3"/>
<keyword evidence="1" id="KW-0813">Transport</keyword>
<dbReference type="InterPro" id="IPR050093">
    <property type="entry name" value="ABC_SmlMolc_Importer"/>
</dbReference>
<keyword evidence="4" id="KW-1133">Transmembrane helix</keyword>
<feature type="transmembrane region" description="Helical" evidence="4">
    <location>
        <begin position="230"/>
        <end position="257"/>
    </location>
</feature>
<keyword evidence="4" id="KW-0472">Membrane</keyword>
<feature type="transmembrane region" description="Helical" evidence="4">
    <location>
        <begin position="338"/>
        <end position="364"/>
    </location>
</feature>
<dbReference type="GO" id="GO:0005524">
    <property type="term" value="F:ATP binding"/>
    <property type="evidence" value="ECO:0007669"/>
    <property type="project" value="UniProtKB-KW"/>
</dbReference>
<dbReference type="PROSITE" id="PS00211">
    <property type="entry name" value="ABC_TRANSPORTER_1"/>
    <property type="match status" value="1"/>
</dbReference>
<sequence length="434" mass="48407">MLCLENVRFEILRDPIVRDFSLNLQHGEVKALFGPSGCGKTTVLRLIAGLEMPKSGTIRNTFRKTGFLFQENRLPENLTAMQNIAIFMDKPDEGEIIALAAKVGLTAGDLNKYPTELSGGMAKRVAFLRLLLCGCDLALLDEPFVGLDRDLRDILVAMLVEKIERQGMACMLVTHDRFEAARLSHEIMLLSTKGMNVQNVITCLRRCPNAIRLLKKPWWQGGRGFIMRCFMFSTVITAAVLYIATAVDLLVILSIFFARANTRKEYRDIYIGQYLGSVILILVSLFLAFVLNYVPEKWVLGLLGLIPIYLGIKVAIYDDCEGEKRAKKELDEKGLSKLVGIVALVTVASCGADNIGLFVPYFVTLDLVDLLVTLLVFLILIFVLVYTAQRLANISGVGEIVEKFSRWIMAVIYIGLGLFIIIENNTIQTIISII</sequence>
<feature type="transmembrane region" description="Helical" evidence="4">
    <location>
        <begin position="269"/>
        <end position="292"/>
    </location>
</feature>
<dbReference type="InterPro" id="IPR003439">
    <property type="entry name" value="ABC_transporter-like_ATP-bd"/>
</dbReference>
<keyword evidence="6" id="KW-0378">Hydrolase</keyword>
<evidence type="ECO:0000256" key="2">
    <source>
        <dbReference type="ARBA" id="ARBA00022741"/>
    </source>
</evidence>
<protein>
    <submittedName>
        <fullName evidence="6">Iron-utilization ATP-binding protein hFbpC</fullName>
        <ecNumber evidence="6">3.6.3.-</ecNumber>
    </submittedName>
</protein>
<dbReference type="Pfam" id="PF03596">
    <property type="entry name" value="Cad"/>
    <property type="match status" value="1"/>
</dbReference>
<dbReference type="PANTHER" id="PTHR42781">
    <property type="entry name" value="SPERMIDINE/PUTRESCINE IMPORT ATP-BINDING PROTEIN POTA"/>
    <property type="match status" value="1"/>
</dbReference>
<dbReference type="SMART" id="SM00382">
    <property type="entry name" value="AAA"/>
    <property type="match status" value="1"/>
</dbReference>
<keyword evidence="7" id="KW-1185">Reference proteome</keyword>
<evidence type="ECO:0000259" key="5">
    <source>
        <dbReference type="PROSITE" id="PS50893"/>
    </source>
</evidence>
<evidence type="ECO:0000256" key="4">
    <source>
        <dbReference type="SAM" id="Phobius"/>
    </source>
</evidence>
<accession>A0A377IVS3</accession>
<evidence type="ECO:0000256" key="1">
    <source>
        <dbReference type="ARBA" id="ARBA00022448"/>
    </source>
</evidence>
<dbReference type="InterPro" id="IPR017871">
    <property type="entry name" value="ABC_transporter-like_CS"/>
</dbReference>
<feature type="transmembrane region" description="Helical" evidence="4">
    <location>
        <begin position="370"/>
        <end position="392"/>
    </location>
</feature>
<dbReference type="Gene3D" id="3.40.50.300">
    <property type="entry name" value="P-loop containing nucleotide triphosphate hydrolases"/>
    <property type="match status" value="1"/>
</dbReference>
<evidence type="ECO:0000256" key="3">
    <source>
        <dbReference type="ARBA" id="ARBA00022840"/>
    </source>
</evidence>
<keyword evidence="2" id="KW-0547">Nucleotide-binding</keyword>
<keyword evidence="4" id="KW-0812">Transmembrane</keyword>
<gene>
    <name evidence="6" type="primary">ssuB_1</name>
    <name evidence="6" type="ORF">NCTC13335_00198</name>
</gene>
<dbReference type="PANTHER" id="PTHR42781:SF4">
    <property type="entry name" value="SPERMIDINE_PUTRESCINE IMPORT ATP-BINDING PROTEIN POTA"/>
    <property type="match status" value="1"/>
</dbReference>
<feature type="transmembrane region" description="Helical" evidence="4">
    <location>
        <begin position="298"/>
        <end position="317"/>
    </location>
</feature>
<name>A0A377IVS3_9PAST</name>
<dbReference type="InterPro" id="IPR003593">
    <property type="entry name" value="AAA+_ATPase"/>
</dbReference>
<reference evidence="6 7" key="1">
    <citation type="submission" date="2018-06" db="EMBL/GenBank/DDBJ databases">
        <authorList>
            <consortium name="Pathogen Informatics"/>
            <person name="Doyle S."/>
        </authorList>
    </citation>
    <scope>NUCLEOTIDE SEQUENCE [LARGE SCALE GENOMIC DNA]</scope>
    <source>
        <strain evidence="6 7">NCTC13335</strain>
    </source>
</reference>
<dbReference type="InterPro" id="IPR004676">
    <property type="entry name" value="Cd-R_transporter"/>
</dbReference>
<dbReference type="InterPro" id="IPR027417">
    <property type="entry name" value="P-loop_NTPase"/>
</dbReference>
<organism evidence="6 7">
    <name type="scientific">Haemophilus pittmaniae</name>
    <dbReference type="NCBI Taxonomy" id="249188"/>
    <lineage>
        <taxon>Bacteria</taxon>
        <taxon>Pseudomonadati</taxon>
        <taxon>Pseudomonadota</taxon>
        <taxon>Gammaproteobacteria</taxon>
        <taxon>Pasteurellales</taxon>
        <taxon>Pasteurellaceae</taxon>
        <taxon>Haemophilus</taxon>
    </lineage>
</organism>
<dbReference type="PROSITE" id="PS50893">
    <property type="entry name" value="ABC_TRANSPORTER_2"/>
    <property type="match status" value="1"/>
</dbReference>